<evidence type="ECO:0000256" key="1">
    <source>
        <dbReference type="ARBA" id="ARBA00000448"/>
    </source>
</evidence>
<dbReference type="AlphaFoldDB" id="A0A167AS78"/>
<comment type="caution">
    <text evidence="12">The sequence shown here is derived from an EMBL/GenBank/DDBJ whole genome shotgun (WGS) entry which is preliminary data.</text>
</comment>
<dbReference type="PANTHER" id="PTHR42715">
    <property type="entry name" value="BETA-GLUCOSIDASE"/>
    <property type="match status" value="1"/>
</dbReference>
<dbReference type="SUPFAM" id="SSF51445">
    <property type="entry name" value="(Trans)glycosidases"/>
    <property type="match status" value="1"/>
</dbReference>
<protein>
    <recommendedName>
        <fullName evidence="5">beta-glucosidase</fullName>
        <ecNumber evidence="5">3.2.1.21</ecNumber>
    </recommendedName>
</protein>
<dbReference type="GO" id="GO:0005576">
    <property type="term" value="C:extracellular region"/>
    <property type="evidence" value="ECO:0007669"/>
    <property type="project" value="UniProtKB-SubCell"/>
</dbReference>
<evidence type="ECO:0000313" key="12">
    <source>
        <dbReference type="EMBL" id="KZL80467.1"/>
    </source>
</evidence>
<comment type="subcellular location">
    <subcellularLocation>
        <location evidence="2">Secreted</location>
    </subcellularLocation>
</comment>
<evidence type="ECO:0000256" key="11">
    <source>
        <dbReference type="ARBA" id="ARBA00024983"/>
    </source>
</evidence>
<dbReference type="InterPro" id="IPR050288">
    <property type="entry name" value="Cellulose_deg_GH3"/>
</dbReference>
<dbReference type="EC" id="3.2.1.21" evidence="5"/>
<dbReference type="EMBL" id="LFIW01001903">
    <property type="protein sequence ID" value="KZL80467.1"/>
    <property type="molecule type" value="Genomic_DNA"/>
</dbReference>
<comment type="catalytic activity">
    <reaction evidence="1">
        <text>Hydrolysis of terminal, non-reducing beta-D-glucosyl residues with release of beta-D-glucose.</text>
        <dbReference type="EC" id="3.2.1.21"/>
    </reaction>
</comment>
<comment type="similarity">
    <text evidence="4">Belongs to the glycosyl hydrolase 3 family.</text>
</comment>
<dbReference type="InterPro" id="IPR036962">
    <property type="entry name" value="Glyco_hydro_3_N_sf"/>
</dbReference>
<keyword evidence="6" id="KW-0964">Secreted</keyword>
<keyword evidence="9" id="KW-0325">Glycoprotein</keyword>
<name>A0A167AS78_COLIC</name>
<comment type="pathway">
    <text evidence="3">Glycan metabolism; cellulose degradation.</text>
</comment>
<dbReference type="PANTHER" id="PTHR42715:SF12">
    <property type="entry name" value="BETA-GLUCOSIDASE G-RELATED"/>
    <property type="match status" value="1"/>
</dbReference>
<sequence>MCSHNRINNIYGCENSKLLNGILKTELGYDGFVLFDWNAHHNLQIANDEWRIFAVWYLVGQDLGFLTPGVGTENLTTPHEQVDARDPKSRWTIIDGEIAGHFMVVTRQWPTRKIPTGISSLDIVLPMRWVMLYWEPKDILIRQGKEEQLSAGDGLQQMESSLPGQTR</sequence>
<reference evidence="12 13" key="1">
    <citation type="submission" date="2015-06" db="EMBL/GenBank/DDBJ databases">
        <title>Survival trade-offs in plant roots during colonization by closely related pathogenic and mutualistic fungi.</title>
        <authorList>
            <person name="Hacquard S."/>
            <person name="Kracher B."/>
            <person name="Hiruma K."/>
            <person name="Weinman A."/>
            <person name="Muench P."/>
            <person name="Garrido Oter R."/>
            <person name="Ver Loren van Themaat E."/>
            <person name="Dallerey J.-F."/>
            <person name="Damm U."/>
            <person name="Henrissat B."/>
            <person name="Lespinet O."/>
            <person name="Thon M."/>
            <person name="Kemen E."/>
            <person name="McHardy A.C."/>
            <person name="Schulze-Lefert P."/>
            <person name="O'Connell R.J."/>
        </authorList>
    </citation>
    <scope>NUCLEOTIDE SEQUENCE [LARGE SCALE GENOMIC DNA]</scope>
    <source>
        <strain evidence="12 13">MAFF 238704</strain>
    </source>
</reference>
<evidence type="ECO:0000256" key="2">
    <source>
        <dbReference type="ARBA" id="ARBA00004613"/>
    </source>
</evidence>
<keyword evidence="10" id="KW-0326">Glycosidase</keyword>
<evidence type="ECO:0000256" key="9">
    <source>
        <dbReference type="ARBA" id="ARBA00023180"/>
    </source>
</evidence>
<dbReference type="GO" id="GO:0008422">
    <property type="term" value="F:beta-glucosidase activity"/>
    <property type="evidence" value="ECO:0007669"/>
    <property type="project" value="UniProtKB-EC"/>
</dbReference>
<evidence type="ECO:0000256" key="5">
    <source>
        <dbReference type="ARBA" id="ARBA00012744"/>
    </source>
</evidence>
<keyword evidence="13" id="KW-1185">Reference proteome</keyword>
<accession>A0A167AS78</accession>
<organism evidence="12 13">
    <name type="scientific">Colletotrichum incanum</name>
    <name type="common">Soybean anthracnose fungus</name>
    <dbReference type="NCBI Taxonomy" id="1573173"/>
    <lineage>
        <taxon>Eukaryota</taxon>
        <taxon>Fungi</taxon>
        <taxon>Dikarya</taxon>
        <taxon>Ascomycota</taxon>
        <taxon>Pezizomycotina</taxon>
        <taxon>Sordariomycetes</taxon>
        <taxon>Hypocreomycetidae</taxon>
        <taxon>Glomerellales</taxon>
        <taxon>Glomerellaceae</taxon>
        <taxon>Colletotrichum</taxon>
        <taxon>Colletotrichum spaethianum species complex</taxon>
    </lineage>
</organism>
<evidence type="ECO:0000256" key="10">
    <source>
        <dbReference type="ARBA" id="ARBA00023295"/>
    </source>
</evidence>
<evidence type="ECO:0000256" key="3">
    <source>
        <dbReference type="ARBA" id="ARBA00004987"/>
    </source>
</evidence>
<evidence type="ECO:0000256" key="6">
    <source>
        <dbReference type="ARBA" id="ARBA00022525"/>
    </source>
</evidence>
<dbReference type="Gene3D" id="3.20.20.300">
    <property type="entry name" value="Glycoside hydrolase, family 3, N-terminal domain"/>
    <property type="match status" value="1"/>
</dbReference>
<dbReference type="Proteomes" id="UP000076584">
    <property type="component" value="Unassembled WGS sequence"/>
</dbReference>
<keyword evidence="7" id="KW-0732">Signal</keyword>
<gene>
    <name evidence="12" type="ORF">CI238_11906</name>
</gene>
<proteinExistence type="inferred from homology"/>
<comment type="function">
    <text evidence="11">Beta-glucosidases are one of a number of cellulolytic enzymes involved in the degradation of cellulosic biomass. Catalyzes the last step releasing glucose from the inhibitory cellobiose.</text>
</comment>
<evidence type="ECO:0000256" key="8">
    <source>
        <dbReference type="ARBA" id="ARBA00022801"/>
    </source>
</evidence>
<dbReference type="InterPro" id="IPR017853">
    <property type="entry name" value="GH"/>
</dbReference>
<evidence type="ECO:0000256" key="4">
    <source>
        <dbReference type="ARBA" id="ARBA00005336"/>
    </source>
</evidence>
<dbReference type="STRING" id="1573173.A0A167AS78"/>
<evidence type="ECO:0000256" key="7">
    <source>
        <dbReference type="ARBA" id="ARBA00022729"/>
    </source>
</evidence>
<dbReference type="GO" id="GO:0009251">
    <property type="term" value="P:glucan catabolic process"/>
    <property type="evidence" value="ECO:0007669"/>
    <property type="project" value="TreeGrafter"/>
</dbReference>
<evidence type="ECO:0000313" key="13">
    <source>
        <dbReference type="Proteomes" id="UP000076584"/>
    </source>
</evidence>
<keyword evidence="8" id="KW-0378">Hydrolase</keyword>